<dbReference type="AlphaFoldDB" id="A0A0A1XJH0"/>
<proteinExistence type="predicted"/>
<dbReference type="SUPFAM" id="SSF56672">
    <property type="entry name" value="DNA/RNA polymerases"/>
    <property type="match status" value="1"/>
</dbReference>
<sequence>MIILQYNIQSLKKHNNKELLELTLTNKNIDIALLNETWLNDNSSTSLANYNFVGKFRRDGYGGVGIYIRKNIKFSLIKITTNAEIIGITTLNLKTNINIITIYCPPNMSNANFKEELFKTFSLAKNLKFKTIIGGDFNCKATLWGSDSNDNKGTILENIASDCGFDCLNEGTPTYRQNNHTSHIDITFCNKYPINIEWKVLNTKISKSNHYPILIKLNQTFDKKQQNTHKILHNKVITDISKLKIGHTLQEVNRSFKSLIQKNTIHIHDNNKYIPKKWWNTELDKLYGHRNNARALYENLRSTENLNKLTEAQNKLTTEINKQKKENFNQILEEISNSNNSKQIWKSINNIKKYGCNKRINNSWKQEEKQKFLELITGSNQNQNFSTNTYQNNNDIELPELTFENLNKFLSQRNPDSAKGMDGISYRMLSNLTEEEKKGLLQILKNIWISGVVPEEWRDIKIIPILKPNKNPEDITSYRPIALLSTTLKIMEGFLKLNLDNFIKRHDLIPPRSYAFQRKKSTTFCINDVINTVLLNKAKGMHVAGLCIDIEKAYDNLNITKLTNILYNKGISPVITNWIKNFLSKRILHLGNTSTTSNKGLLQGIGLSHLLFNIYTTELHNINDTNTTIFQFADDFFILTYDHNFNYVKQHLSAKLTEFNNICNKLDLKINLNKTNSIHFNNNKQTLNIQLNNTDINQVDS</sequence>
<dbReference type="PROSITE" id="PS50878">
    <property type="entry name" value="RT_POL"/>
    <property type="match status" value="1"/>
</dbReference>
<reference evidence="2" key="1">
    <citation type="submission" date="2014-11" db="EMBL/GenBank/DDBJ databases">
        <authorList>
            <person name="Geib S."/>
        </authorList>
    </citation>
    <scope>NUCLEOTIDE SEQUENCE</scope>
</reference>
<keyword evidence="2" id="KW-0808">Transferase</keyword>
<dbReference type="Gene3D" id="3.60.10.10">
    <property type="entry name" value="Endonuclease/exonuclease/phosphatase"/>
    <property type="match status" value="1"/>
</dbReference>
<protein>
    <submittedName>
        <fullName evidence="2">RNA-directed DNA polymerase from mobile element jockey</fullName>
    </submittedName>
</protein>
<dbReference type="EMBL" id="GBXI01003146">
    <property type="protein sequence ID" value="JAD11146.1"/>
    <property type="molecule type" value="Transcribed_RNA"/>
</dbReference>
<evidence type="ECO:0000313" key="2">
    <source>
        <dbReference type="EMBL" id="JAD11146.1"/>
    </source>
</evidence>
<dbReference type="SUPFAM" id="SSF56219">
    <property type="entry name" value="DNase I-like"/>
    <property type="match status" value="1"/>
</dbReference>
<accession>A0A0A1XJH0</accession>
<keyword evidence="2" id="KW-0695">RNA-directed DNA polymerase</keyword>
<dbReference type="InterPro" id="IPR043502">
    <property type="entry name" value="DNA/RNA_pol_sf"/>
</dbReference>
<dbReference type="InterPro" id="IPR000477">
    <property type="entry name" value="RT_dom"/>
</dbReference>
<feature type="non-terminal residue" evidence="2">
    <location>
        <position position="701"/>
    </location>
</feature>
<dbReference type="CDD" id="cd01650">
    <property type="entry name" value="RT_nLTR_like"/>
    <property type="match status" value="1"/>
</dbReference>
<dbReference type="PANTHER" id="PTHR36688:SF2">
    <property type="entry name" value="ENDONUCLEASE_EXONUCLEASE_PHOSPHATASE DOMAIN-CONTAINING PROTEIN"/>
    <property type="match status" value="1"/>
</dbReference>
<organism evidence="2">
    <name type="scientific">Zeugodacus cucurbitae</name>
    <name type="common">Melon fruit fly</name>
    <name type="synonym">Bactrocera cucurbitae</name>
    <dbReference type="NCBI Taxonomy" id="28588"/>
    <lineage>
        <taxon>Eukaryota</taxon>
        <taxon>Metazoa</taxon>
        <taxon>Ecdysozoa</taxon>
        <taxon>Arthropoda</taxon>
        <taxon>Hexapoda</taxon>
        <taxon>Insecta</taxon>
        <taxon>Pterygota</taxon>
        <taxon>Neoptera</taxon>
        <taxon>Endopterygota</taxon>
        <taxon>Diptera</taxon>
        <taxon>Brachycera</taxon>
        <taxon>Muscomorpha</taxon>
        <taxon>Tephritoidea</taxon>
        <taxon>Tephritidae</taxon>
        <taxon>Zeugodacus</taxon>
        <taxon>Zeugodacus</taxon>
    </lineage>
</organism>
<dbReference type="GO" id="GO:0003964">
    <property type="term" value="F:RNA-directed DNA polymerase activity"/>
    <property type="evidence" value="ECO:0007669"/>
    <property type="project" value="UniProtKB-KW"/>
</dbReference>
<gene>
    <name evidence="2" type="primary">pol_12</name>
    <name evidence="2" type="ORF">g.29480</name>
</gene>
<dbReference type="Pfam" id="PF00078">
    <property type="entry name" value="RVT_1"/>
    <property type="match status" value="1"/>
</dbReference>
<dbReference type="InterPro" id="IPR005135">
    <property type="entry name" value="Endo/exonuclease/phosphatase"/>
</dbReference>
<name>A0A0A1XJH0_ZEUCU</name>
<dbReference type="Pfam" id="PF14529">
    <property type="entry name" value="Exo_endo_phos_2"/>
    <property type="match status" value="1"/>
</dbReference>
<feature type="domain" description="Reverse transcriptase" evidence="1">
    <location>
        <begin position="446"/>
        <end position="691"/>
    </location>
</feature>
<keyword evidence="2" id="KW-0548">Nucleotidyltransferase</keyword>
<evidence type="ECO:0000259" key="1">
    <source>
        <dbReference type="PROSITE" id="PS50878"/>
    </source>
</evidence>
<reference evidence="2" key="2">
    <citation type="journal article" date="2015" name="Gigascience">
        <title>Reconstructing a comprehensive transcriptome assembly of a white-pupal translocated strain of the pest fruit fly Bactrocera cucurbitae.</title>
        <authorList>
            <person name="Sim S.B."/>
            <person name="Calla B."/>
            <person name="Hall B."/>
            <person name="DeRego T."/>
            <person name="Geib S.M."/>
        </authorList>
    </citation>
    <scope>NUCLEOTIDE SEQUENCE</scope>
</reference>
<dbReference type="InterPro" id="IPR036691">
    <property type="entry name" value="Endo/exonu/phosph_ase_sf"/>
</dbReference>
<dbReference type="PANTHER" id="PTHR36688">
    <property type="entry name" value="ENDO/EXONUCLEASE/PHOSPHATASE DOMAIN-CONTAINING PROTEIN"/>
    <property type="match status" value="1"/>
</dbReference>
<dbReference type="InterPro" id="IPR052560">
    <property type="entry name" value="RdDP_mobile_element"/>
</dbReference>